<dbReference type="PRINTS" id="PR00811">
    <property type="entry name" value="BCTERIALGSPD"/>
</dbReference>
<feature type="compositionally biased region" description="Low complexity" evidence="2">
    <location>
        <begin position="179"/>
        <end position="193"/>
    </location>
</feature>
<evidence type="ECO:0000313" key="7">
    <source>
        <dbReference type="Proteomes" id="UP001596060"/>
    </source>
</evidence>
<gene>
    <name evidence="6" type="ORF">ACFPN9_13080</name>
</gene>
<dbReference type="InterPro" id="IPR001775">
    <property type="entry name" value="GspD/PilQ"/>
</dbReference>
<evidence type="ECO:0000256" key="3">
    <source>
        <dbReference type="SAM" id="SignalP"/>
    </source>
</evidence>
<dbReference type="Pfam" id="PF13629">
    <property type="entry name" value="T2SS-T3SS_pil_N"/>
    <property type="match status" value="1"/>
</dbReference>
<comment type="similarity">
    <text evidence="1">Belongs to the bacterial secretin family.</text>
</comment>
<evidence type="ECO:0000256" key="1">
    <source>
        <dbReference type="RuleBase" id="RU004003"/>
    </source>
</evidence>
<dbReference type="InterPro" id="IPR032789">
    <property type="entry name" value="T2SS-T3SS_pil_N"/>
</dbReference>
<feature type="domain" description="Pilus formation protein N-terminal" evidence="5">
    <location>
        <begin position="57"/>
        <end position="126"/>
    </location>
</feature>
<evidence type="ECO:0000259" key="4">
    <source>
        <dbReference type="Pfam" id="PF00263"/>
    </source>
</evidence>
<keyword evidence="7" id="KW-1185">Reference proteome</keyword>
<proteinExistence type="inferred from homology"/>
<feature type="chain" id="PRO_5046871729" evidence="3">
    <location>
        <begin position="27"/>
        <end position="521"/>
    </location>
</feature>
<evidence type="ECO:0000259" key="5">
    <source>
        <dbReference type="Pfam" id="PF13629"/>
    </source>
</evidence>
<organism evidence="6 7">
    <name type="scientific">Bosea massiliensis</name>
    <dbReference type="NCBI Taxonomy" id="151419"/>
    <lineage>
        <taxon>Bacteria</taxon>
        <taxon>Pseudomonadati</taxon>
        <taxon>Pseudomonadota</taxon>
        <taxon>Alphaproteobacteria</taxon>
        <taxon>Hyphomicrobiales</taxon>
        <taxon>Boseaceae</taxon>
        <taxon>Bosea</taxon>
    </lineage>
</organism>
<dbReference type="Proteomes" id="UP001596060">
    <property type="component" value="Unassembled WGS sequence"/>
</dbReference>
<dbReference type="RefSeq" id="WP_068203702.1">
    <property type="nucleotide sequence ID" value="NZ_JBHSLU010000037.1"/>
</dbReference>
<feature type="region of interest" description="Disordered" evidence="2">
    <location>
        <begin position="179"/>
        <end position="205"/>
    </location>
</feature>
<name>A0ABW0P1C8_9HYPH</name>
<dbReference type="PANTHER" id="PTHR30332:SF17">
    <property type="entry name" value="TYPE IV PILIATION SYSTEM PROTEIN DR_0774-RELATED"/>
    <property type="match status" value="1"/>
</dbReference>
<dbReference type="PANTHER" id="PTHR30332">
    <property type="entry name" value="PROBABLE GENERAL SECRETION PATHWAY PROTEIN D"/>
    <property type="match status" value="1"/>
</dbReference>
<dbReference type="EMBL" id="JBHSLU010000037">
    <property type="protein sequence ID" value="MFC5506190.1"/>
    <property type="molecule type" value="Genomic_DNA"/>
</dbReference>
<evidence type="ECO:0000256" key="2">
    <source>
        <dbReference type="SAM" id="MobiDB-lite"/>
    </source>
</evidence>
<dbReference type="InterPro" id="IPR050810">
    <property type="entry name" value="Bact_Secretion_Sys_Channel"/>
</dbReference>
<keyword evidence="3" id="KW-0732">Signal</keyword>
<reference evidence="7" key="1">
    <citation type="journal article" date="2019" name="Int. J. Syst. Evol. Microbiol.">
        <title>The Global Catalogue of Microorganisms (GCM) 10K type strain sequencing project: providing services to taxonomists for standard genome sequencing and annotation.</title>
        <authorList>
            <consortium name="The Broad Institute Genomics Platform"/>
            <consortium name="The Broad Institute Genome Sequencing Center for Infectious Disease"/>
            <person name="Wu L."/>
            <person name="Ma J."/>
        </authorList>
    </citation>
    <scope>NUCLEOTIDE SEQUENCE [LARGE SCALE GENOMIC DNA]</scope>
    <source>
        <strain evidence="7">CCUG 43117</strain>
    </source>
</reference>
<accession>A0ABW0P1C8</accession>
<sequence length="521" mass="54299">MSLFSLQKTAHAVGLVAAIMSTPVIAQTVPIMAYGEKVVTETASRSGRVSQTRGTSQIVSVNVGKSEVIDLPEDAADIFIANPTIVTAVVKSARRLFLVGVNTGTTAIYVMDGSGNRFANIEIHVTQDLALLREVLRQTIPTAKIEPRIVGNMIVLNGEVDTPLDATRATEMANAFLNGPQGAPAATGNGATTMLSPASAGGGQQQSRVINSLTIRSKDQVMLRVTIAEVNRNALKQLGIKTDGKWSVGNTALNFISPPTGLFNPLTTNSGALQSVSRALDAAGDPKSSRGLTFNAMEQNGLAKLLAEPTLTAQSGESAIFKVGGEVPVPTPNSSSSTGGNNAPTVEFKEFGISLEFTPVVLGPGRISLKVKTNVSDIDQSIGLNIPVGTDGQTMLVPGFRSRSSETTVELPSGGSLMTAGLIQQNSRTSLGGIPGVSNLPIIGALARSRDYTRQESELMITITPYLAKSVNSKELTRPDAGLRDASDVAGVALGQINVINGSRKAKPSTRALDGAGFIVK</sequence>
<dbReference type="InterPro" id="IPR004846">
    <property type="entry name" value="T2SS/T3SS_dom"/>
</dbReference>
<evidence type="ECO:0000313" key="6">
    <source>
        <dbReference type="EMBL" id="MFC5506190.1"/>
    </source>
</evidence>
<feature type="signal peptide" evidence="3">
    <location>
        <begin position="1"/>
        <end position="26"/>
    </location>
</feature>
<comment type="caution">
    <text evidence="6">The sequence shown here is derived from an EMBL/GenBank/DDBJ whole genome shotgun (WGS) entry which is preliminary data.</text>
</comment>
<protein>
    <submittedName>
        <fullName evidence="6">Type II and III secretion system protein family protein</fullName>
    </submittedName>
</protein>
<feature type="domain" description="Type II/III secretion system secretin-like" evidence="4">
    <location>
        <begin position="296"/>
        <end position="467"/>
    </location>
</feature>
<dbReference type="Pfam" id="PF00263">
    <property type="entry name" value="Secretin"/>
    <property type="match status" value="1"/>
</dbReference>